<dbReference type="CDD" id="cd02440">
    <property type="entry name" value="AdoMet_MTases"/>
    <property type="match status" value="1"/>
</dbReference>
<proteinExistence type="predicted"/>
<dbReference type="PROSITE" id="PS50005">
    <property type="entry name" value="TPR"/>
    <property type="match status" value="1"/>
</dbReference>
<evidence type="ECO:0000256" key="1">
    <source>
        <dbReference type="ARBA" id="ARBA00022603"/>
    </source>
</evidence>
<evidence type="ECO:0000313" key="7">
    <source>
        <dbReference type="Proteomes" id="UP000054903"/>
    </source>
</evidence>
<dbReference type="OrthoDB" id="9816309at2"/>
<dbReference type="Gene3D" id="3.40.50.150">
    <property type="entry name" value="Vaccinia Virus protein VP39"/>
    <property type="match status" value="1"/>
</dbReference>
<dbReference type="EMBL" id="FCNX02000013">
    <property type="protein sequence ID" value="SAK89799.1"/>
    <property type="molecule type" value="Genomic_DNA"/>
</dbReference>
<evidence type="ECO:0000259" key="5">
    <source>
        <dbReference type="PROSITE" id="PS50123"/>
    </source>
</evidence>
<evidence type="ECO:0000256" key="4">
    <source>
        <dbReference type="PROSITE-ProRule" id="PRU00339"/>
    </source>
</evidence>
<feature type="domain" description="CheR-type methyltransferase" evidence="5">
    <location>
        <begin position="17"/>
        <end position="254"/>
    </location>
</feature>
<evidence type="ECO:0000313" key="6">
    <source>
        <dbReference type="EMBL" id="SAK89799.1"/>
    </source>
</evidence>
<dbReference type="PANTHER" id="PTHR24422">
    <property type="entry name" value="CHEMOTAXIS PROTEIN METHYLTRANSFERASE"/>
    <property type="match status" value="1"/>
</dbReference>
<dbReference type="InterPro" id="IPR019734">
    <property type="entry name" value="TPR_rpt"/>
</dbReference>
<dbReference type="InterPro" id="IPR011990">
    <property type="entry name" value="TPR-like_helical_dom_sf"/>
</dbReference>
<keyword evidence="4" id="KW-0802">TPR repeat</keyword>
<feature type="repeat" description="TPR" evidence="4">
    <location>
        <begin position="378"/>
        <end position="411"/>
    </location>
</feature>
<evidence type="ECO:0000256" key="3">
    <source>
        <dbReference type="ARBA" id="ARBA00022691"/>
    </source>
</evidence>
<dbReference type="InterPro" id="IPR029063">
    <property type="entry name" value="SAM-dependent_MTases_sf"/>
</dbReference>
<dbReference type="SMART" id="SM00138">
    <property type="entry name" value="MeTrc"/>
    <property type="match status" value="1"/>
</dbReference>
<dbReference type="STRING" id="1777138.AWB77_04941"/>
<comment type="caution">
    <text evidence="6">The sequence shown here is derived from an EMBL/GenBank/DDBJ whole genome shotgun (WGS) entry which is preliminary data.</text>
</comment>
<dbReference type="Pfam" id="PF13432">
    <property type="entry name" value="TPR_16"/>
    <property type="match status" value="1"/>
</dbReference>
<dbReference type="InterPro" id="IPR050903">
    <property type="entry name" value="Bact_Chemotaxis_MeTrfase"/>
</dbReference>
<evidence type="ECO:0000256" key="2">
    <source>
        <dbReference type="ARBA" id="ARBA00022679"/>
    </source>
</evidence>
<keyword evidence="1 6" id="KW-0489">Methyltransferase</keyword>
<accession>A0A158D5E1</accession>
<dbReference type="PANTHER" id="PTHR24422:SF19">
    <property type="entry name" value="CHEMOTAXIS PROTEIN METHYLTRANSFERASE"/>
    <property type="match status" value="1"/>
</dbReference>
<dbReference type="Gene3D" id="1.25.40.10">
    <property type="entry name" value="Tetratricopeptide repeat domain"/>
    <property type="match status" value="1"/>
</dbReference>
<dbReference type="AlphaFoldDB" id="A0A158D5E1"/>
<dbReference type="GO" id="GO:0032259">
    <property type="term" value="P:methylation"/>
    <property type="evidence" value="ECO:0007669"/>
    <property type="project" value="UniProtKB-KW"/>
</dbReference>
<dbReference type="PRINTS" id="PR00996">
    <property type="entry name" value="CHERMTFRASE"/>
</dbReference>
<sequence length="446" mass="48860">MSALPNAFADDSSGVGRFIDLLHRTIGLDAESIGANAVARAVRERYHLWRDERGGTLDDYYRAVTQDGAHMQELIDAVVVPETWFFRDPEAYAALARLARVRLHERPAKPVRVLSAPCSTGEEAYTVAMSLLEAGIPAERFTIDAIDVSERALAIARRAHYGRNAFRGRALDYRDRHFVASDGGWQLDPAIAQSVCFSQANLLQLDALAFERFDFILCRNVLIYFDRDTQCAALRVLDGLLAQGGTLFVGPAETGLLMREGMSSANIPLAFAFNRPEHERANVFRGGWPRQHTPHSQHAPHSQHDPQIIAKPIKPAFVLPAWASAPPPVRATPVMTPREEAPKEPANLTHARALADAGQLDDAARAAHAYLSAHPSNADAYYLLGVIADARGERQASRGHYRRALYLDPAHREALAHLAACLSLDGDESGARLLLARAGRISGAAR</sequence>
<reference evidence="6" key="1">
    <citation type="submission" date="2016-01" db="EMBL/GenBank/DDBJ databases">
        <authorList>
            <person name="Peeters C."/>
        </authorList>
    </citation>
    <scope>NUCLEOTIDE SEQUENCE</scope>
    <source>
        <strain evidence="6">LMG 29320</strain>
    </source>
</reference>
<keyword evidence="7" id="KW-1185">Reference proteome</keyword>
<dbReference type="RefSeq" id="WP_061137007.1">
    <property type="nucleotide sequence ID" value="NZ_FCNX02000013.1"/>
</dbReference>
<name>A0A158D5E1_9BURK</name>
<dbReference type="Proteomes" id="UP000054903">
    <property type="component" value="Unassembled WGS sequence"/>
</dbReference>
<protein>
    <submittedName>
        <fullName evidence="6">MCP methyltransferase, CheR-type</fullName>
    </submittedName>
</protein>
<dbReference type="SMART" id="SM00028">
    <property type="entry name" value="TPR"/>
    <property type="match status" value="1"/>
</dbReference>
<keyword evidence="2" id="KW-0808">Transferase</keyword>
<dbReference type="SUPFAM" id="SSF48452">
    <property type="entry name" value="TPR-like"/>
    <property type="match status" value="1"/>
</dbReference>
<dbReference type="InterPro" id="IPR000780">
    <property type="entry name" value="CheR_MeTrfase"/>
</dbReference>
<dbReference type="InterPro" id="IPR022642">
    <property type="entry name" value="CheR_C"/>
</dbReference>
<dbReference type="PROSITE" id="PS50123">
    <property type="entry name" value="CHER"/>
    <property type="match status" value="1"/>
</dbReference>
<dbReference type="GO" id="GO:0008757">
    <property type="term" value="F:S-adenosylmethionine-dependent methyltransferase activity"/>
    <property type="evidence" value="ECO:0007669"/>
    <property type="project" value="InterPro"/>
</dbReference>
<dbReference type="SUPFAM" id="SSF53335">
    <property type="entry name" value="S-adenosyl-L-methionine-dependent methyltransferases"/>
    <property type="match status" value="1"/>
</dbReference>
<keyword evidence="3" id="KW-0949">S-adenosyl-L-methionine</keyword>
<gene>
    <name evidence="6" type="ORF">AWB77_04941</name>
</gene>
<dbReference type="Pfam" id="PF01739">
    <property type="entry name" value="CheR"/>
    <property type="match status" value="1"/>
</dbReference>
<organism evidence="6 7">
    <name type="scientific">Caballeronia fortuita</name>
    <dbReference type="NCBI Taxonomy" id="1777138"/>
    <lineage>
        <taxon>Bacteria</taxon>
        <taxon>Pseudomonadati</taxon>
        <taxon>Pseudomonadota</taxon>
        <taxon>Betaproteobacteria</taxon>
        <taxon>Burkholderiales</taxon>
        <taxon>Burkholderiaceae</taxon>
        <taxon>Caballeronia</taxon>
    </lineage>
</organism>